<keyword evidence="5 10" id="KW-1015">Disulfide bond</keyword>
<evidence type="ECO:0000256" key="8">
    <source>
        <dbReference type="PIRNR" id="PIRNR000077"/>
    </source>
</evidence>
<feature type="disulfide bond" description="Redox-active" evidence="10">
    <location>
        <begin position="29"/>
        <end position="32"/>
    </location>
</feature>
<feature type="site" description="Deprotonates C-terminal active site Cys" evidence="9">
    <location>
        <position position="23"/>
    </location>
</feature>
<dbReference type="GO" id="GO:0045454">
    <property type="term" value="P:cell redox homeostasis"/>
    <property type="evidence" value="ECO:0007669"/>
    <property type="project" value="TreeGrafter"/>
</dbReference>
<feature type="domain" description="Thioredoxin" evidence="11">
    <location>
        <begin position="1"/>
        <end position="104"/>
    </location>
</feature>
<dbReference type="PANTHER" id="PTHR45663">
    <property type="entry name" value="GEO12009P1"/>
    <property type="match status" value="1"/>
</dbReference>
<dbReference type="RefSeq" id="WP_187529837.1">
    <property type="nucleotide sequence ID" value="NZ_CP060724.1"/>
</dbReference>
<dbReference type="GO" id="GO:0015035">
    <property type="term" value="F:protein-disulfide reductase activity"/>
    <property type="evidence" value="ECO:0007669"/>
    <property type="project" value="UniProtKB-UniRule"/>
</dbReference>
<evidence type="ECO:0000256" key="9">
    <source>
        <dbReference type="PIRSR" id="PIRSR000077-1"/>
    </source>
</evidence>
<reference evidence="12 13" key="1">
    <citation type="submission" date="2020-08" db="EMBL/GenBank/DDBJ databases">
        <title>Genome sequence of Weissella diestrammenae KACC 16890T.</title>
        <authorList>
            <person name="Hyun D.-W."/>
            <person name="Bae J.-W."/>
        </authorList>
    </citation>
    <scope>NUCLEOTIDE SEQUENCE [LARGE SCALE GENOMIC DNA]</scope>
    <source>
        <strain evidence="12 13">KACC 16890</strain>
    </source>
</reference>
<feature type="site" description="Contributes to redox potential value" evidence="9">
    <location>
        <position position="30"/>
    </location>
</feature>
<evidence type="ECO:0000256" key="3">
    <source>
        <dbReference type="ARBA" id="ARBA00022448"/>
    </source>
</evidence>
<feature type="site" description="Contributes to redox potential value" evidence="9">
    <location>
        <position position="31"/>
    </location>
</feature>
<evidence type="ECO:0000256" key="5">
    <source>
        <dbReference type="ARBA" id="ARBA00023157"/>
    </source>
</evidence>
<evidence type="ECO:0000313" key="12">
    <source>
        <dbReference type="EMBL" id="QNN76009.1"/>
    </source>
</evidence>
<evidence type="ECO:0000313" key="13">
    <source>
        <dbReference type="Proteomes" id="UP000515800"/>
    </source>
</evidence>
<evidence type="ECO:0000256" key="4">
    <source>
        <dbReference type="ARBA" id="ARBA00022982"/>
    </source>
</evidence>
<evidence type="ECO:0000259" key="11">
    <source>
        <dbReference type="PROSITE" id="PS51352"/>
    </source>
</evidence>
<dbReference type="PRINTS" id="PR00421">
    <property type="entry name" value="THIOREDOXIN"/>
</dbReference>
<sequence>MTVQAITDENFEQETANGVTLTDLWATWCGPCRMQSPVIEAAAKKNAAVKFTKLDVDENQQTAEKLGVRAIPTLIIKKDGQVVERLTGFHTLDMIEKVLDKYTA</sequence>
<dbReference type="Pfam" id="PF00085">
    <property type="entry name" value="Thioredoxin"/>
    <property type="match status" value="1"/>
</dbReference>
<evidence type="ECO:0000256" key="1">
    <source>
        <dbReference type="ARBA" id="ARBA00008987"/>
    </source>
</evidence>
<dbReference type="CDD" id="cd02947">
    <property type="entry name" value="TRX_family"/>
    <property type="match status" value="1"/>
</dbReference>
<accession>A0A7G9T7D4</accession>
<gene>
    <name evidence="12" type="primary">trxA</name>
    <name evidence="12" type="ORF">H9L19_03950</name>
</gene>
<comment type="similarity">
    <text evidence="1 8">Belongs to the thioredoxin family.</text>
</comment>
<dbReference type="KEGG" id="wdi:H9L19_03950"/>
<keyword evidence="4" id="KW-0249">Electron transport</keyword>
<dbReference type="PROSITE" id="PS51352">
    <property type="entry name" value="THIOREDOXIN_2"/>
    <property type="match status" value="1"/>
</dbReference>
<protein>
    <recommendedName>
        <fullName evidence="2 7">Thioredoxin</fullName>
    </recommendedName>
</protein>
<dbReference type="InterPro" id="IPR013766">
    <property type="entry name" value="Thioredoxin_domain"/>
</dbReference>
<dbReference type="InterPro" id="IPR005746">
    <property type="entry name" value="Thioredoxin"/>
</dbReference>
<dbReference type="PANTHER" id="PTHR45663:SF11">
    <property type="entry name" value="GEO12009P1"/>
    <property type="match status" value="1"/>
</dbReference>
<feature type="active site" description="Nucleophile" evidence="9">
    <location>
        <position position="29"/>
    </location>
</feature>
<dbReference type="Gene3D" id="3.40.30.10">
    <property type="entry name" value="Glutaredoxin"/>
    <property type="match status" value="1"/>
</dbReference>
<keyword evidence="3" id="KW-0813">Transport</keyword>
<name>A0A7G9T7D4_9LACO</name>
<dbReference type="PIRSF" id="PIRSF000077">
    <property type="entry name" value="Thioredoxin"/>
    <property type="match status" value="1"/>
</dbReference>
<evidence type="ECO:0000256" key="7">
    <source>
        <dbReference type="NCBIfam" id="TIGR01068"/>
    </source>
</evidence>
<evidence type="ECO:0000256" key="6">
    <source>
        <dbReference type="ARBA" id="ARBA00023284"/>
    </source>
</evidence>
<evidence type="ECO:0000256" key="2">
    <source>
        <dbReference type="ARBA" id="ARBA00020570"/>
    </source>
</evidence>
<dbReference type="AlphaFoldDB" id="A0A7G9T7D4"/>
<dbReference type="PROSITE" id="PS00194">
    <property type="entry name" value="THIOREDOXIN_1"/>
    <property type="match status" value="1"/>
</dbReference>
<dbReference type="InterPro" id="IPR036249">
    <property type="entry name" value="Thioredoxin-like_sf"/>
</dbReference>
<keyword evidence="6 10" id="KW-0676">Redox-active center</keyword>
<proteinExistence type="inferred from homology"/>
<dbReference type="SUPFAM" id="SSF52833">
    <property type="entry name" value="Thioredoxin-like"/>
    <property type="match status" value="1"/>
</dbReference>
<dbReference type="Proteomes" id="UP000515800">
    <property type="component" value="Chromosome"/>
</dbReference>
<dbReference type="NCBIfam" id="TIGR01068">
    <property type="entry name" value="thioredoxin"/>
    <property type="match status" value="1"/>
</dbReference>
<evidence type="ECO:0000256" key="10">
    <source>
        <dbReference type="PIRSR" id="PIRSR000077-4"/>
    </source>
</evidence>
<dbReference type="InterPro" id="IPR017937">
    <property type="entry name" value="Thioredoxin_CS"/>
</dbReference>
<dbReference type="EMBL" id="CP060724">
    <property type="protein sequence ID" value="QNN76009.1"/>
    <property type="molecule type" value="Genomic_DNA"/>
</dbReference>
<feature type="active site" description="Nucleophile" evidence="9">
    <location>
        <position position="32"/>
    </location>
</feature>
<keyword evidence="13" id="KW-1185">Reference proteome</keyword>
<dbReference type="GO" id="GO:0005829">
    <property type="term" value="C:cytosol"/>
    <property type="evidence" value="ECO:0007669"/>
    <property type="project" value="TreeGrafter"/>
</dbReference>
<organism evidence="12 13">
    <name type="scientific">Weissella diestrammenae</name>
    <dbReference type="NCBI Taxonomy" id="1162633"/>
    <lineage>
        <taxon>Bacteria</taxon>
        <taxon>Bacillati</taxon>
        <taxon>Bacillota</taxon>
        <taxon>Bacilli</taxon>
        <taxon>Lactobacillales</taxon>
        <taxon>Lactobacillaceae</taxon>
        <taxon>Weissella</taxon>
    </lineage>
</organism>